<accession>A0AAV3P1U0</accession>
<name>A0AAV3P1U0_LITER</name>
<dbReference type="EMBL" id="BAABME010031182">
    <property type="protein sequence ID" value="GAA0144681.1"/>
    <property type="molecule type" value="Genomic_DNA"/>
</dbReference>
<evidence type="ECO:0000313" key="2">
    <source>
        <dbReference type="Proteomes" id="UP001454036"/>
    </source>
</evidence>
<organism evidence="1 2">
    <name type="scientific">Lithospermum erythrorhizon</name>
    <name type="common">Purple gromwell</name>
    <name type="synonym">Lithospermum officinale var. erythrorhizon</name>
    <dbReference type="NCBI Taxonomy" id="34254"/>
    <lineage>
        <taxon>Eukaryota</taxon>
        <taxon>Viridiplantae</taxon>
        <taxon>Streptophyta</taxon>
        <taxon>Embryophyta</taxon>
        <taxon>Tracheophyta</taxon>
        <taxon>Spermatophyta</taxon>
        <taxon>Magnoliopsida</taxon>
        <taxon>eudicotyledons</taxon>
        <taxon>Gunneridae</taxon>
        <taxon>Pentapetalae</taxon>
        <taxon>asterids</taxon>
        <taxon>lamiids</taxon>
        <taxon>Boraginales</taxon>
        <taxon>Boraginaceae</taxon>
        <taxon>Boraginoideae</taxon>
        <taxon>Lithospermeae</taxon>
        <taxon>Lithospermum</taxon>
    </lineage>
</organism>
<evidence type="ECO:0000313" key="1">
    <source>
        <dbReference type="EMBL" id="GAA0144681.1"/>
    </source>
</evidence>
<gene>
    <name evidence="1" type="ORF">LIER_42819</name>
</gene>
<dbReference type="AlphaFoldDB" id="A0AAV3P1U0"/>
<dbReference type="Proteomes" id="UP001454036">
    <property type="component" value="Unassembled WGS sequence"/>
</dbReference>
<comment type="caution">
    <text evidence="1">The sequence shown here is derived from an EMBL/GenBank/DDBJ whole genome shotgun (WGS) entry which is preliminary data.</text>
</comment>
<reference evidence="1 2" key="1">
    <citation type="submission" date="2024-01" db="EMBL/GenBank/DDBJ databases">
        <title>The complete chloroplast genome sequence of Lithospermum erythrorhizon: insights into the phylogenetic relationship among Boraginaceae species and the maternal lineages of purple gromwells.</title>
        <authorList>
            <person name="Okada T."/>
            <person name="Watanabe K."/>
        </authorList>
    </citation>
    <scope>NUCLEOTIDE SEQUENCE [LARGE SCALE GENOMIC DNA]</scope>
</reference>
<keyword evidence="2" id="KW-1185">Reference proteome</keyword>
<protein>
    <submittedName>
        <fullName evidence="1">Uncharacterized protein</fullName>
    </submittedName>
</protein>
<sequence>MNLALLAKQGWRIAVKEASLLGKFLKGIYYRSVRWRVGDEKEMDIWKDPWIPRLTEYTPHTSEVDGYTRVAQLISEGQWYEELLSRLFGEDDKERIVSIPLSKFHVLDKLV</sequence>
<proteinExistence type="predicted"/>